<evidence type="ECO:0000256" key="2">
    <source>
        <dbReference type="ARBA" id="ARBA00022485"/>
    </source>
</evidence>
<feature type="region of interest" description="Hydrophobic" evidence="10">
    <location>
        <begin position="1"/>
        <end position="27"/>
    </location>
</feature>
<dbReference type="PROSITE" id="PS00198">
    <property type="entry name" value="4FE4S_FER_1"/>
    <property type="match status" value="1"/>
</dbReference>
<protein>
    <recommendedName>
        <fullName evidence="10">Ion-translocating oxidoreductase complex subunit B</fullName>
        <ecNumber evidence="10">7.-.-.-</ecNumber>
    </recommendedName>
    <alternativeName>
        <fullName evidence="10">Rnf electron transport complex subunit B</fullName>
    </alternativeName>
</protein>
<dbReference type="InterPro" id="IPR017900">
    <property type="entry name" value="4Fe4S_Fe_S_CS"/>
</dbReference>
<dbReference type="GO" id="GO:0005886">
    <property type="term" value="C:plasma membrane"/>
    <property type="evidence" value="ECO:0007669"/>
    <property type="project" value="UniProtKB-SubCell"/>
</dbReference>
<dbReference type="GO" id="GO:0046872">
    <property type="term" value="F:metal ion binding"/>
    <property type="evidence" value="ECO:0007669"/>
    <property type="project" value="UniProtKB-KW"/>
</dbReference>
<dbReference type="STRING" id="1409788.NC99_25270"/>
<keyword evidence="10" id="KW-1003">Cell membrane</keyword>
<comment type="similarity">
    <text evidence="10">Belongs to the 4Fe4S bacterial-type ferredoxin family. RnfB subfamily.</text>
</comment>
<proteinExistence type="inferred from homology"/>
<comment type="subcellular location">
    <subcellularLocation>
        <location evidence="10">Cell membrane</location>
    </subcellularLocation>
</comment>
<keyword evidence="6 10" id="KW-0249">Electron transport</keyword>
<dbReference type="OrthoDB" id="9789936at2"/>
<dbReference type="Gene3D" id="1.10.15.40">
    <property type="entry name" value="Electron transport complex subunit B, putative Fe-S cluster"/>
    <property type="match status" value="1"/>
</dbReference>
<dbReference type="Proteomes" id="UP000036958">
    <property type="component" value="Unassembled WGS sequence"/>
</dbReference>
<dbReference type="PANTHER" id="PTHR43560:SF1">
    <property type="entry name" value="ION-TRANSLOCATING OXIDOREDUCTASE COMPLEX SUBUNIT B"/>
    <property type="match status" value="1"/>
</dbReference>
<keyword evidence="9 10" id="KW-0472">Membrane</keyword>
<feature type="binding site" evidence="10">
    <location>
        <position position="184"/>
    </location>
    <ligand>
        <name>[4Fe-4S] cluster</name>
        <dbReference type="ChEBI" id="CHEBI:49883"/>
        <label>2</label>
    </ligand>
</feature>
<gene>
    <name evidence="10" type="primary">rnfB</name>
    <name evidence="15" type="ORF">NC99_25270</name>
</gene>
<keyword evidence="12" id="KW-1133">Transmembrane helix</keyword>
<dbReference type="InterPro" id="IPR050395">
    <property type="entry name" value="4Fe4S_Ferredoxin_RnfB"/>
</dbReference>
<keyword evidence="1 10" id="KW-0813">Transport</keyword>
<keyword evidence="8 10" id="KW-0411">Iron-sulfur</keyword>
<evidence type="ECO:0000256" key="5">
    <source>
        <dbReference type="ARBA" id="ARBA00022967"/>
    </source>
</evidence>
<keyword evidence="2 10" id="KW-0004">4Fe-4S</keyword>
<evidence type="ECO:0000256" key="10">
    <source>
        <dbReference type="HAMAP-Rule" id="MF_00463"/>
    </source>
</evidence>
<comment type="subunit">
    <text evidence="10">The complex is composed of six subunits: RnfA, RnfB, RnfC, RnfD, RnfE and RnfG.</text>
</comment>
<feature type="binding site" evidence="10">
    <location>
        <position position="139"/>
    </location>
    <ligand>
        <name>[4Fe-4S] cluster</name>
        <dbReference type="ChEBI" id="CHEBI:49883"/>
        <label>2</label>
    </ligand>
</feature>
<evidence type="ECO:0000256" key="9">
    <source>
        <dbReference type="ARBA" id="ARBA00023136"/>
    </source>
</evidence>
<evidence type="ECO:0000313" key="16">
    <source>
        <dbReference type="Proteomes" id="UP000036958"/>
    </source>
</evidence>
<feature type="binding site" evidence="10">
    <location>
        <position position="153"/>
    </location>
    <ligand>
        <name>[4Fe-4S] cluster</name>
        <dbReference type="ChEBI" id="CHEBI:49883"/>
        <label>3</label>
    </ligand>
</feature>
<comment type="caution">
    <text evidence="10">Lacks conserved residue(s) required for the propagation of feature annotation.</text>
</comment>
<feature type="domain" description="4Fe-4S" evidence="14">
    <location>
        <begin position="33"/>
        <end position="93"/>
    </location>
</feature>
<feature type="domain" description="4Fe-4S ferredoxin-type" evidence="13">
    <location>
        <begin position="212"/>
        <end position="242"/>
    </location>
</feature>
<dbReference type="PROSITE" id="PS51379">
    <property type="entry name" value="4FE4S_FER_2"/>
    <property type="match status" value="3"/>
</dbReference>
<comment type="cofactor">
    <cofactor evidence="10">
        <name>[4Fe-4S] cluster</name>
        <dbReference type="ChEBI" id="CHEBI:49883"/>
    </cofactor>
    <text evidence="10">Binds 3 [4Fe-4S] clusters.</text>
</comment>
<dbReference type="Pfam" id="PF04060">
    <property type="entry name" value="FeS"/>
    <property type="match status" value="1"/>
</dbReference>
<feature type="domain" description="4Fe-4S ferredoxin-type" evidence="13">
    <location>
        <begin position="244"/>
        <end position="272"/>
    </location>
</feature>
<feature type="binding site" evidence="10">
    <location>
        <position position="58"/>
    </location>
    <ligand>
        <name>[4Fe-4S] cluster</name>
        <dbReference type="ChEBI" id="CHEBI:49883"/>
        <label>1</label>
    </ligand>
</feature>
<evidence type="ECO:0000256" key="7">
    <source>
        <dbReference type="ARBA" id="ARBA00023004"/>
    </source>
</evidence>
<dbReference type="InterPro" id="IPR010207">
    <property type="entry name" value="Elect_transpt_cplx_RnfB/RsxB"/>
</dbReference>
<dbReference type="GO" id="GO:0051539">
    <property type="term" value="F:4 iron, 4 sulfur cluster binding"/>
    <property type="evidence" value="ECO:0007669"/>
    <property type="project" value="UniProtKB-UniRule"/>
</dbReference>
<reference evidence="16" key="1">
    <citation type="submission" date="2015-07" db="EMBL/GenBank/DDBJ databases">
        <title>Genome sequencing of Sunxiuqinia dokdonensis strain SK.</title>
        <authorList>
            <person name="Ahn S."/>
            <person name="Kim B.-C."/>
        </authorList>
    </citation>
    <scope>NUCLEOTIDE SEQUENCE [LARGE SCALE GENOMIC DNA]</scope>
    <source>
        <strain evidence="16">SK</strain>
    </source>
</reference>
<evidence type="ECO:0000256" key="3">
    <source>
        <dbReference type="ARBA" id="ARBA00022723"/>
    </source>
</evidence>
<feature type="binding site" evidence="10">
    <location>
        <position position="180"/>
    </location>
    <ligand>
        <name>[4Fe-4S] cluster</name>
        <dbReference type="ChEBI" id="CHEBI:49883"/>
        <label>3</label>
    </ligand>
</feature>
<feature type="compositionally biased region" description="Basic and acidic residues" evidence="11">
    <location>
        <begin position="276"/>
        <end position="292"/>
    </location>
</feature>
<keyword evidence="7 10" id="KW-0408">Iron</keyword>
<dbReference type="EC" id="7.-.-.-" evidence="10"/>
<dbReference type="InterPro" id="IPR017896">
    <property type="entry name" value="4Fe4S_Fe-S-bd"/>
</dbReference>
<dbReference type="Gene3D" id="3.30.70.20">
    <property type="match status" value="2"/>
</dbReference>
<dbReference type="NCBIfam" id="NF005504">
    <property type="entry name" value="PRK07118.1-3"/>
    <property type="match status" value="1"/>
</dbReference>
<keyword evidence="5 10" id="KW-1278">Translocase</keyword>
<feature type="compositionally biased region" description="Basic and acidic residues" evidence="11">
    <location>
        <begin position="300"/>
        <end position="310"/>
    </location>
</feature>
<dbReference type="GO" id="GO:0009055">
    <property type="term" value="F:electron transfer activity"/>
    <property type="evidence" value="ECO:0007669"/>
    <property type="project" value="InterPro"/>
</dbReference>
<feature type="region of interest" description="Disordered" evidence="11">
    <location>
        <begin position="274"/>
        <end position="310"/>
    </location>
</feature>
<dbReference type="NCBIfam" id="TIGR01944">
    <property type="entry name" value="rnfB"/>
    <property type="match status" value="1"/>
</dbReference>
<dbReference type="Pfam" id="PF00037">
    <property type="entry name" value="Fer4"/>
    <property type="match status" value="1"/>
</dbReference>
<feature type="domain" description="4Fe-4S ferredoxin-type" evidence="13">
    <location>
        <begin position="165"/>
        <end position="194"/>
    </location>
</feature>
<dbReference type="InterPro" id="IPR007202">
    <property type="entry name" value="4Fe-4S_dom"/>
</dbReference>
<dbReference type="PROSITE" id="PS51656">
    <property type="entry name" value="4FE4S"/>
    <property type="match status" value="1"/>
</dbReference>
<sequence>MSETIIYTMIALSAIGILAAVILYFVAQKFKVYEDPRIDEVETALPGANCGGCGFAGCRAFAEACVKENDLADLFCPVGGNDCMADVAAVLGLEAVKQDPRVAVLRCNGSCDHRPKTNQYDGALSCAAAAALYSGDTGCQYGCLSHGDCAVSCDFDALHMNPETGLPEVVDDKCVACGACVEACPKSLFELRKRGPKDRKIYVACRNEDKGGVAKKSCEVACIGCSKCFKVCPFDAIVMNNNLAFIDSDKCKLCRKCVVECPTNAIIELGFPPRKIKTDLPPKPAVKKEAPAKPEVQASEETKTDNSDQK</sequence>
<feature type="binding site" evidence="10">
    <location>
        <position position="50"/>
    </location>
    <ligand>
        <name>[4Fe-4S] cluster</name>
        <dbReference type="ChEBI" id="CHEBI:49883"/>
        <label>1</label>
    </ligand>
</feature>
<feature type="binding site" evidence="10">
    <location>
        <position position="143"/>
    </location>
    <ligand>
        <name>[4Fe-4S] cluster</name>
        <dbReference type="ChEBI" id="CHEBI:49883"/>
        <label>2</label>
    </ligand>
</feature>
<dbReference type="PATRIC" id="fig|1409788.3.peg.2606"/>
<feature type="transmembrane region" description="Helical" evidence="12">
    <location>
        <begin position="6"/>
        <end position="27"/>
    </location>
</feature>
<feature type="binding site" evidence="10">
    <location>
        <position position="177"/>
    </location>
    <ligand>
        <name>[4Fe-4S] cluster</name>
        <dbReference type="ChEBI" id="CHEBI:49883"/>
        <label>3</label>
    </ligand>
</feature>
<evidence type="ECO:0000256" key="8">
    <source>
        <dbReference type="ARBA" id="ARBA00023014"/>
    </source>
</evidence>
<feature type="binding site" evidence="10">
    <location>
        <position position="149"/>
    </location>
    <ligand>
        <name>[4Fe-4S] cluster</name>
        <dbReference type="ChEBI" id="CHEBI:49883"/>
        <label>2</label>
    </ligand>
</feature>
<dbReference type="AlphaFoldDB" id="A0A0L8V862"/>
<dbReference type="EMBL" id="LGIA01000157">
    <property type="protein sequence ID" value="KOH44650.1"/>
    <property type="molecule type" value="Genomic_DNA"/>
</dbReference>
<feature type="binding site" evidence="10">
    <location>
        <position position="53"/>
    </location>
    <ligand>
        <name>[4Fe-4S] cluster</name>
        <dbReference type="ChEBI" id="CHEBI:49883"/>
        <label>1</label>
    </ligand>
</feature>
<organism evidence="15 16">
    <name type="scientific">Sunxiuqinia dokdonensis</name>
    <dbReference type="NCBI Taxonomy" id="1409788"/>
    <lineage>
        <taxon>Bacteria</taxon>
        <taxon>Pseudomonadati</taxon>
        <taxon>Bacteroidota</taxon>
        <taxon>Bacteroidia</taxon>
        <taxon>Marinilabiliales</taxon>
        <taxon>Prolixibacteraceae</taxon>
        <taxon>Sunxiuqinia</taxon>
    </lineage>
</organism>
<evidence type="ECO:0000259" key="14">
    <source>
        <dbReference type="PROSITE" id="PS51656"/>
    </source>
</evidence>
<keyword evidence="16" id="KW-1185">Reference proteome</keyword>
<keyword evidence="3 10" id="KW-0479">Metal-binding</keyword>
<dbReference type="SUPFAM" id="SSF54862">
    <property type="entry name" value="4Fe-4S ferredoxins"/>
    <property type="match status" value="3"/>
</dbReference>
<dbReference type="HAMAP" id="MF_00463">
    <property type="entry name" value="RsxB_RnfB"/>
    <property type="match status" value="1"/>
</dbReference>
<feature type="binding site" evidence="10">
    <location>
        <position position="76"/>
    </location>
    <ligand>
        <name>[4Fe-4S] cluster</name>
        <dbReference type="ChEBI" id="CHEBI:49883"/>
        <label>1</label>
    </ligand>
</feature>
<dbReference type="CDD" id="cd10549">
    <property type="entry name" value="MtMvhB_like"/>
    <property type="match status" value="1"/>
</dbReference>
<evidence type="ECO:0000259" key="13">
    <source>
        <dbReference type="PROSITE" id="PS51379"/>
    </source>
</evidence>
<accession>A0A0L8V862</accession>
<name>A0A0L8V862_9BACT</name>
<dbReference type="Pfam" id="PF12838">
    <property type="entry name" value="Fer4_7"/>
    <property type="match status" value="1"/>
</dbReference>
<comment type="caution">
    <text evidence="15">The sequence shown here is derived from an EMBL/GenBank/DDBJ whole genome shotgun (WGS) entry which is preliminary data.</text>
</comment>
<dbReference type="GO" id="GO:0022900">
    <property type="term" value="P:electron transport chain"/>
    <property type="evidence" value="ECO:0007669"/>
    <property type="project" value="UniProtKB-UniRule"/>
</dbReference>
<evidence type="ECO:0000256" key="1">
    <source>
        <dbReference type="ARBA" id="ARBA00022448"/>
    </source>
</evidence>
<evidence type="ECO:0000256" key="6">
    <source>
        <dbReference type="ARBA" id="ARBA00022982"/>
    </source>
</evidence>
<keyword evidence="12" id="KW-0812">Transmembrane</keyword>
<comment type="function">
    <text evidence="10">Part of a membrane-bound complex that couples electron transfer with translocation of ions across the membrane.</text>
</comment>
<evidence type="ECO:0000313" key="15">
    <source>
        <dbReference type="EMBL" id="KOH44650.1"/>
    </source>
</evidence>
<evidence type="ECO:0000256" key="12">
    <source>
        <dbReference type="SAM" id="Phobius"/>
    </source>
</evidence>
<dbReference type="PANTHER" id="PTHR43560">
    <property type="entry name" value="ION-TRANSLOCATING OXIDOREDUCTASE COMPLEX SUBUNIT B"/>
    <property type="match status" value="1"/>
</dbReference>
<feature type="binding site" evidence="10">
    <location>
        <position position="174"/>
    </location>
    <ligand>
        <name>[4Fe-4S] cluster</name>
        <dbReference type="ChEBI" id="CHEBI:49883"/>
        <label>3</label>
    </ligand>
</feature>
<dbReference type="RefSeq" id="WP_053183848.1">
    <property type="nucleotide sequence ID" value="NZ_LGIA01000157.1"/>
</dbReference>
<keyword evidence="4 10" id="KW-0677">Repeat</keyword>
<evidence type="ECO:0000256" key="11">
    <source>
        <dbReference type="SAM" id="MobiDB-lite"/>
    </source>
</evidence>
<evidence type="ECO:0000256" key="4">
    <source>
        <dbReference type="ARBA" id="ARBA00022737"/>
    </source>
</evidence>